<sequence length="67" mass="7497">MQELRKAISLLERLQNDTTKVSTSAALIDIAVFLRHDLPEVIMLLQQAENEMAAVGPRPIQTVLQIN</sequence>
<dbReference type="EMBL" id="LS992241">
    <property type="protein sequence ID" value="SYX87690.1"/>
    <property type="molecule type" value="Genomic_DNA"/>
</dbReference>
<protein>
    <submittedName>
        <fullName evidence="1">Uncharacterized protein</fullName>
    </submittedName>
</protein>
<dbReference type="Proteomes" id="UP000304148">
    <property type="component" value="Chromosome"/>
</dbReference>
<proteinExistence type="predicted"/>
<name>A0A383RL40_PAEAL</name>
<dbReference type="AlphaFoldDB" id="A0A383RL40"/>
<evidence type="ECO:0000313" key="2">
    <source>
        <dbReference type="Proteomes" id="UP000304148"/>
    </source>
</evidence>
<evidence type="ECO:0000313" key="1">
    <source>
        <dbReference type="EMBL" id="SYX87690.1"/>
    </source>
</evidence>
<dbReference type="RefSeq" id="WP_138189190.1">
    <property type="nucleotide sequence ID" value="NZ_LS992241.1"/>
</dbReference>
<reference evidence="2" key="1">
    <citation type="submission" date="2018-08" db="EMBL/GenBank/DDBJ databases">
        <authorList>
            <person name="Chevrot R."/>
        </authorList>
    </citation>
    <scope>NUCLEOTIDE SEQUENCE [LARGE SCALE GENOMIC DNA]</scope>
</reference>
<organism evidence="1 2">
    <name type="scientific">Paenibacillus alvei</name>
    <name type="common">Bacillus alvei</name>
    <dbReference type="NCBI Taxonomy" id="44250"/>
    <lineage>
        <taxon>Bacteria</taxon>
        <taxon>Bacillati</taxon>
        <taxon>Bacillota</taxon>
        <taxon>Bacilli</taxon>
        <taxon>Bacillales</taxon>
        <taxon>Paenibacillaceae</taxon>
        <taxon>Paenibacillus</taxon>
    </lineage>
</organism>
<gene>
    <name evidence="1" type="ORF">PBLR_20034</name>
</gene>
<accession>A0A383RL40</accession>